<evidence type="ECO:0000313" key="3">
    <source>
        <dbReference type="Proteomes" id="UP000637819"/>
    </source>
</evidence>
<dbReference type="GeneID" id="62874864"/>
<evidence type="ECO:0000313" key="2">
    <source>
        <dbReference type="EMBL" id="QRV16622.1"/>
    </source>
</evidence>
<dbReference type="EMBL" id="CP069188">
    <property type="protein sequence ID" value="QRV16622.1"/>
    <property type="molecule type" value="Genomic_DNA"/>
</dbReference>
<organism evidence="2 3">
    <name type="scientific">Haloterrigena salifodinae</name>
    <dbReference type="NCBI Taxonomy" id="2675099"/>
    <lineage>
        <taxon>Archaea</taxon>
        <taxon>Methanobacteriati</taxon>
        <taxon>Methanobacteriota</taxon>
        <taxon>Stenosarchaea group</taxon>
        <taxon>Halobacteria</taxon>
        <taxon>Halobacteriales</taxon>
        <taxon>Natrialbaceae</taxon>
        <taxon>Haloterrigena</taxon>
    </lineage>
</organism>
<keyword evidence="1" id="KW-1003">Cell membrane</keyword>
<feature type="transmembrane region" description="Helical" evidence="1">
    <location>
        <begin position="206"/>
        <end position="227"/>
    </location>
</feature>
<dbReference type="GO" id="GO:0005886">
    <property type="term" value="C:plasma membrane"/>
    <property type="evidence" value="ECO:0007669"/>
    <property type="project" value="UniProtKB-SubCell"/>
</dbReference>
<feature type="transmembrane region" description="Helical" evidence="1">
    <location>
        <begin position="12"/>
        <end position="31"/>
    </location>
</feature>
<dbReference type="OrthoDB" id="82146at2157"/>
<keyword evidence="3" id="KW-1185">Reference proteome</keyword>
<accession>A0A8T8E5A7</accession>
<dbReference type="PANTHER" id="PTHR34300:SF2">
    <property type="entry name" value="QUEUOSINE PRECURSOR TRANSPORTER-RELATED"/>
    <property type="match status" value="1"/>
</dbReference>
<dbReference type="RefSeq" id="WP_204748844.1">
    <property type="nucleotide sequence ID" value="NZ_CP069188.1"/>
</dbReference>
<dbReference type="Proteomes" id="UP000637819">
    <property type="component" value="Chromosome"/>
</dbReference>
<dbReference type="KEGG" id="hsal:JMJ58_07030"/>
<dbReference type="GO" id="GO:0022857">
    <property type="term" value="F:transmembrane transporter activity"/>
    <property type="evidence" value="ECO:0007669"/>
    <property type="project" value="UniProtKB-UniRule"/>
</dbReference>
<name>A0A8T8E5A7_9EURY</name>
<keyword evidence="1" id="KW-0813">Transport</keyword>
<keyword evidence="1" id="KW-1133">Transmembrane helix</keyword>
<dbReference type="PANTHER" id="PTHR34300">
    <property type="entry name" value="QUEUOSINE PRECURSOR TRANSPORTER-RELATED"/>
    <property type="match status" value="1"/>
</dbReference>
<feature type="transmembrane region" description="Helical" evidence="1">
    <location>
        <begin position="173"/>
        <end position="194"/>
    </location>
</feature>
<protein>
    <recommendedName>
        <fullName evidence="1">Probable queuosine precursor transporter</fullName>
        <shortName evidence="1">Q precursor transporter</shortName>
    </recommendedName>
</protein>
<dbReference type="Pfam" id="PF02592">
    <property type="entry name" value="Vut_1"/>
    <property type="match status" value="1"/>
</dbReference>
<dbReference type="InterPro" id="IPR003744">
    <property type="entry name" value="YhhQ"/>
</dbReference>
<comment type="subcellular location">
    <subcellularLocation>
        <location evidence="1">Cell membrane</location>
        <topology evidence="1">Multi-pass membrane protein</topology>
    </subcellularLocation>
</comment>
<feature type="transmembrane region" description="Helical" evidence="1">
    <location>
        <begin position="51"/>
        <end position="70"/>
    </location>
</feature>
<reference evidence="2 3" key="1">
    <citation type="submission" date="2021-01" db="EMBL/GenBank/DDBJ databases">
        <title>Genome Sequence and Methylation Pattern of Haloterrigena salifodinae BOL5-1, An Extremely Halophilic Archaeon from a Bolivian Salt Mine.</title>
        <authorList>
            <person name="DasSarma P."/>
            <person name="Anton B.P."/>
            <person name="DasSarma S.L."/>
            <person name="von Ehrenheim H.A.L."/>
            <person name="Martinez F.L."/>
            <person name="Guzman D."/>
            <person name="Roberts R.J."/>
            <person name="DasSarma S."/>
        </authorList>
    </citation>
    <scope>NUCLEOTIDE SEQUENCE [LARGE SCALE GENOMIC DNA]</scope>
    <source>
        <strain evidence="2 3">BOL5-1</strain>
    </source>
</reference>
<dbReference type="HAMAP" id="MF_02088">
    <property type="entry name" value="Q_prec_transport"/>
    <property type="match status" value="1"/>
</dbReference>
<keyword evidence="1" id="KW-0472">Membrane</keyword>
<feature type="transmembrane region" description="Helical" evidence="1">
    <location>
        <begin position="118"/>
        <end position="136"/>
    </location>
</feature>
<sequence>MSHSQSQSRGPSGPTVAQVALIGLFVTAQLTASKVLAFSLPVSLPIAGAELALPGAAVAYALTFLASDCYAELYGRRAPQVVVNVGFAMNFVVLALVWSTIAAPAAGSSIDPGTFADVLGASTNIVLGSLLAYVVSQNWDVIVFHRIRDYTGREKLWLRNIASTASSQAIDTVIFVTVGFAVAPAVLGVGAVLPVEALLALMVGQYLLKLAIAVLDTPIVYAVVSFVRAREEDAADETTVA</sequence>
<dbReference type="NCBIfam" id="TIGR00697">
    <property type="entry name" value="queuosine precursor transporter"/>
    <property type="match status" value="1"/>
</dbReference>
<gene>
    <name evidence="2" type="ORF">JMJ58_07030</name>
</gene>
<evidence type="ECO:0000256" key="1">
    <source>
        <dbReference type="HAMAP-Rule" id="MF_02088"/>
    </source>
</evidence>
<comment type="similarity">
    <text evidence="1">Belongs to the vitamin uptake transporter (VUT/ECF) (TC 2.A.88) family. Q precursor transporter subfamily.</text>
</comment>
<dbReference type="AlphaFoldDB" id="A0A8T8E5A7"/>
<comment type="function">
    <text evidence="1">Involved in the import of queuosine (Q) precursors, required for Q precursor salvage.</text>
</comment>
<proteinExistence type="inferred from homology"/>
<feature type="transmembrane region" description="Helical" evidence="1">
    <location>
        <begin position="82"/>
        <end position="106"/>
    </location>
</feature>
<keyword evidence="1" id="KW-0812">Transmembrane</keyword>